<protein>
    <submittedName>
        <fullName evidence="1">Uncharacterized protein</fullName>
    </submittedName>
</protein>
<sequence>MDKLSTELLHDIISYLDVVEISRYVTISRRIQAVIEPFVFRSVKVKSTELDEFDRILVGQRRNAIQVLKYDVVLPTYSDTACAKFETKKDQDENTQAFSEAIHGIFKVLRSWEDSNSGFPNDPQGPAPATTRLGRPIHFELGVYSPMDASHRHTLQADIQLNVTGQRRDLLARRYEHSFLKLLHPEDLPTISRVASFTSLSYGSIPRRIEGSSVTLIAQRFPNLRYMKWSLNNDERKSLDTGRQVRYEFGESLKSLALPKLQHFDMEMYFITPSNDHFQVPPYLHPSFPSVDHLSLGLCKLSQSPNLTRFKLSEPMIVSSQIFWPSNAAALKEEELPYWPNLEFYEIGLDRVTSFGEWWCELDPDEYDEGEHDHSVASDGSDDEGGDDNDSPDADDSAPDTWDEEREGRLLGDLPNCSFRTVLSREPIESFLLALGRAAARMPRIKRLDVSIAGSGLEVFEVSYEGPEAFKGRDPDDEDVEQFGKGKWELTVGSQGKWKLSDDVRKVWECNGAAIVVEEV</sequence>
<accession>A0ACD3ADQ3</accession>
<evidence type="ECO:0000313" key="2">
    <source>
        <dbReference type="Proteomes" id="UP000308600"/>
    </source>
</evidence>
<dbReference type="Proteomes" id="UP000308600">
    <property type="component" value="Unassembled WGS sequence"/>
</dbReference>
<keyword evidence="2" id="KW-1185">Reference proteome</keyword>
<dbReference type="EMBL" id="ML208492">
    <property type="protein sequence ID" value="TFK64038.1"/>
    <property type="molecule type" value="Genomic_DNA"/>
</dbReference>
<proteinExistence type="predicted"/>
<reference evidence="1 2" key="1">
    <citation type="journal article" date="2019" name="Nat. Ecol. Evol.">
        <title>Megaphylogeny resolves global patterns of mushroom evolution.</title>
        <authorList>
            <person name="Varga T."/>
            <person name="Krizsan K."/>
            <person name="Foldi C."/>
            <person name="Dima B."/>
            <person name="Sanchez-Garcia M."/>
            <person name="Sanchez-Ramirez S."/>
            <person name="Szollosi G.J."/>
            <person name="Szarkandi J.G."/>
            <person name="Papp V."/>
            <person name="Albert L."/>
            <person name="Andreopoulos W."/>
            <person name="Angelini C."/>
            <person name="Antonin V."/>
            <person name="Barry K.W."/>
            <person name="Bougher N.L."/>
            <person name="Buchanan P."/>
            <person name="Buyck B."/>
            <person name="Bense V."/>
            <person name="Catcheside P."/>
            <person name="Chovatia M."/>
            <person name="Cooper J."/>
            <person name="Damon W."/>
            <person name="Desjardin D."/>
            <person name="Finy P."/>
            <person name="Geml J."/>
            <person name="Haridas S."/>
            <person name="Hughes K."/>
            <person name="Justo A."/>
            <person name="Karasinski D."/>
            <person name="Kautmanova I."/>
            <person name="Kiss B."/>
            <person name="Kocsube S."/>
            <person name="Kotiranta H."/>
            <person name="LaButti K.M."/>
            <person name="Lechner B.E."/>
            <person name="Liimatainen K."/>
            <person name="Lipzen A."/>
            <person name="Lukacs Z."/>
            <person name="Mihaltcheva S."/>
            <person name="Morgado L.N."/>
            <person name="Niskanen T."/>
            <person name="Noordeloos M.E."/>
            <person name="Ohm R.A."/>
            <person name="Ortiz-Santana B."/>
            <person name="Ovrebo C."/>
            <person name="Racz N."/>
            <person name="Riley R."/>
            <person name="Savchenko A."/>
            <person name="Shiryaev A."/>
            <person name="Soop K."/>
            <person name="Spirin V."/>
            <person name="Szebenyi C."/>
            <person name="Tomsovsky M."/>
            <person name="Tulloss R.E."/>
            <person name="Uehling J."/>
            <person name="Grigoriev I.V."/>
            <person name="Vagvolgyi C."/>
            <person name="Papp T."/>
            <person name="Martin F.M."/>
            <person name="Miettinen O."/>
            <person name="Hibbett D.S."/>
            <person name="Nagy L.G."/>
        </authorList>
    </citation>
    <scope>NUCLEOTIDE SEQUENCE [LARGE SCALE GENOMIC DNA]</scope>
    <source>
        <strain evidence="1 2">NL-1719</strain>
    </source>
</reference>
<evidence type="ECO:0000313" key="1">
    <source>
        <dbReference type="EMBL" id="TFK64038.1"/>
    </source>
</evidence>
<organism evidence="1 2">
    <name type="scientific">Pluteus cervinus</name>
    <dbReference type="NCBI Taxonomy" id="181527"/>
    <lineage>
        <taxon>Eukaryota</taxon>
        <taxon>Fungi</taxon>
        <taxon>Dikarya</taxon>
        <taxon>Basidiomycota</taxon>
        <taxon>Agaricomycotina</taxon>
        <taxon>Agaricomycetes</taxon>
        <taxon>Agaricomycetidae</taxon>
        <taxon>Agaricales</taxon>
        <taxon>Pluteineae</taxon>
        <taxon>Pluteaceae</taxon>
        <taxon>Pluteus</taxon>
    </lineage>
</organism>
<name>A0ACD3ADQ3_9AGAR</name>
<gene>
    <name evidence="1" type="ORF">BDN72DRAFT_963517</name>
</gene>